<name>A0A1G1W554_9BACT</name>
<gene>
    <name evidence="1" type="ORF">A2172_01615</name>
</gene>
<dbReference type="EMBL" id="MHCP01000032">
    <property type="protein sequence ID" value="OGY22812.1"/>
    <property type="molecule type" value="Genomic_DNA"/>
</dbReference>
<dbReference type="Proteomes" id="UP000176631">
    <property type="component" value="Unassembled WGS sequence"/>
</dbReference>
<protein>
    <submittedName>
        <fullName evidence="1">Uncharacterized protein</fullName>
    </submittedName>
</protein>
<dbReference type="AlphaFoldDB" id="A0A1G1W554"/>
<evidence type="ECO:0000313" key="2">
    <source>
        <dbReference type="Proteomes" id="UP000176631"/>
    </source>
</evidence>
<reference evidence="1 2" key="1">
    <citation type="journal article" date="2016" name="Nat. Commun.">
        <title>Thousands of microbial genomes shed light on interconnected biogeochemical processes in an aquifer system.</title>
        <authorList>
            <person name="Anantharaman K."/>
            <person name="Brown C.T."/>
            <person name="Hug L.A."/>
            <person name="Sharon I."/>
            <person name="Castelle C.J."/>
            <person name="Probst A.J."/>
            <person name="Thomas B.C."/>
            <person name="Singh A."/>
            <person name="Wilkins M.J."/>
            <person name="Karaoz U."/>
            <person name="Brodie E.L."/>
            <person name="Williams K.H."/>
            <person name="Hubbard S.S."/>
            <person name="Banfield J.F."/>
        </authorList>
    </citation>
    <scope>NUCLEOTIDE SEQUENCE [LARGE SCALE GENOMIC DNA]</scope>
</reference>
<dbReference type="STRING" id="1802593.A2172_01615"/>
<proteinExistence type="predicted"/>
<organism evidence="1 2">
    <name type="scientific">Candidatus Woykebacteria bacterium RBG_13_40_15</name>
    <dbReference type="NCBI Taxonomy" id="1802593"/>
    <lineage>
        <taxon>Bacteria</taxon>
        <taxon>Candidatus Woykeibacteriota</taxon>
    </lineage>
</organism>
<accession>A0A1G1W554</accession>
<sequence length="128" mass="14616">MATLVGRWQAQGCISFPYEDGVIESTFRRLGYRDTLYAMINQNHHPEIGSYTVDWARPIDESVGRYPRFHLEICKVGLLGNKGSGLVMVEIRVHVDERPHVTPKTESAGLTCLREVERIEKEYPKLAN</sequence>
<evidence type="ECO:0000313" key="1">
    <source>
        <dbReference type="EMBL" id="OGY22812.1"/>
    </source>
</evidence>
<comment type="caution">
    <text evidence="1">The sequence shown here is derived from an EMBL/GenBank/DDBJ whole genome shotgun (WGS) entry which is preliminary data.</text>
</comment>